<dbReference type="AlphaFoldDB" id="A0A385ADL0"/>
<evidence type="ECO:0000256" key="1">
    <source>
        <dbReference type="HAMAP-Rule" id="MF_01851"/>
    </source>
</evidence>
<dbReference type="InterPro" id="IPR053707">
    <property type="entry name" value="UPF0637_domain_sf"/>
</dbReference>
<dbReference type="InterPro" id="IPR009403">
    <property type="entry name" value="UPF0637"/>
</dbReference>
<protein>
    <recommendedName>
        <fullName evidence="1">UPF0637 protein DT351_05045</fullName>
    </recommendedName>
</protein>
<dbReference type="EMBL" id="CP031003">
    <property type="protein sequence ID" value="AXN35762.1"/>
    <property type="molecule type" value="Genomic_DNA"/>
</dbReference>
<evidence type="ECO:0000313" key="3">
    <source>
        <dbReference type="EMBL" id="WDC92030.1"/>
    </source>
</evidence>
<comment type="similarity">
    <text evidence="1">Belongs to the UPF0637 family.</text>
</comment>
<proteinExistence type="inferred from homology"/>
<dbReference type="EMBL" id="CP117683">
    <property type="protein sequence ID" value="WDC92030.1"/>
    <property type="molecule type" value="Genomic_DNA"/>
</dbReference>
<organism evidence="2 4">
    <name type="scientific">Latilactobacillus curvatus</name>
    <name type="common">Lactobacillus curvatus</name>
    <dbReference type="NCBI Taxonomy" id="28038"/>
    <lineage>
        <taxon>Bacteria</taxon>
        <taxon>Bacillati</taxon>
        <taxon>Bacillota</taxon>
        <taxon>Bacilli</taxon>
        <taxon>Lactobacillales</taxon>
        <taxon>Lactobacillaceae</taxon>
        <taxon>Latilactobacillus</taxon>
    </lineage>
</organism>
<accession>A0A385ADL0</accession>
<dbReference type="SUPFAM" id="SSF142913">
    <property type="entry name" value="YktB/PF0168-like"/>
    <property type="match status" value="1"/>
</dbReference>
<reference evidence="3" key="2">
    <citation type="submission" date="2023-02" db="EMBL/GenBank/DDBJ databases">
        <title>Complete genome sequence of Lactobacillus curvatus CACC879 isolated from Pig feces.</title>
        <authorList>
            <person name="Park S."/>
            <person name="Park M.A."/>
            <person name="Kim D.-H."/>
            <person name="Kim Y."/>
        </authorList>
    </citation>
    <scope>NUCLEOTIDE SEQUENCE</scope>
    <source>
        <strain evidence="3">CACC879</strain>
    </source>
</reference>
<evidence type="ECO:0000313" key="4">
    <source>
        <dbReference type="Proteomes" id="UP000257607"/>
    </source>
</evidence>
<dbReference type="HAMAP" id="MF_01851">
    <property type="entry name" value="UPF0637"/>
    <property type="match status" value="1"/>
</dbReference>
<dbReference type="Proteomes" id="UP001215533">
    <property type="component" value="Chromosome"/>
</dbReference>
<name>A0A385ADL0_LATCU</name>
<reference evidence="2 4" key="1">
    <citation type="submission" date="2018-07" db="EMBL/GenBank/DDBJ databases">
        <title>Lactobacillus curvatus genome sequence.</title>
        <authorList>
            <person name="Prechtl R."/>
        </authorList>
    </citation>
    <scope>NUCLEOTIDE SEQUENCE [LARGE SCALE GENOMIC DNA]</scope>
    <source>
        <strain evidence="2 4">TMW 1.1928</strain>
    </source>
</reference>
<dbReference type="Proteomes" id="UP000257607">
    <property type="component" value="Chromosome"/>
</dbReference>
<dbReference type="RefSeq" id="WP_111447625.1">
    <property type="nucleotide sequence ID" value="NZ_CP016470.1"/>
</dbReference>
<sequence>MFTRADFDIFDDQTLKGRLDKIYTQLDPKFEVFGVQLQAELVVETKREFSLHIAKHLRRFKNPPMNTWMALSESSRGYKMIPHFEVGFWDDRIFVWFALMAEMPDKTDYAPLLASQTESLLRDFADYDLSYDHMTKQKFPMSSENLKLIQDKFAKTKKGEWLLGKVYLKDNPLFDQPEALMADIQTTLMKMVPLYELVQTK</sequence>
<evidence type="ECO:0000313" key="2">
    <source>
        <dbReference type="EMBL" id="AXN35762.1"/>
    </source>
</evidence>
<dbReference type="Gene3D" id="3.30.930.20">
    <property type="entry name" value="Protein of unknown function DUF1054"/>
    <property type="match status" value="1"/>
</dbReference>
<dbReference type="Pfam" id="PF06335">
    <property type="entry name" value="DUF1054"/>
    <property type="match status" value="1"/>
</dbReference>
<gene>
    <name evidence="2" type="ORF">DT351_05045</name>
    <name evidence="3" type="ORF">PSR33_00375</name>
</gene>
<dbReference type="PIRSF" id="PIRSF021332">
    <property type="entry name" value="DUF1054"/>
    <property type="match status" value="1"/>
</dbReference>